<sequence length="158" mass="17578">MSRLSTTIMIFPTPDDIVVVNNNKLCNPHKHFVYKNTSPAIDKASISEWGFHCLYYVRRVGGPPHFKRLPRPLFHIESVCRRLESRRINRTVKRHRVQLFTMQLHRNLASGLPLPGGPSSQSGRRAPSVPTSPPSAVGAVNGRVDSNTLHAGVQIAPS</sequence>
<dbReference type="EMBL" id="JABDTM020018670">
    <property type="protein sequence ID" value="KAH0817893.1"/>
    <property type="molecule type" value="Genomic_DNA"/>
</dbReference>
<dbReference type="AlphaFoldDB" id="A0A8J6HQN2"/>
<name>A0A8J6HQN2_TENMO</name>
<feature type="compositionally biased region" description="Low complexity" evidence="1">
    <location>
        <begin position="126"/>
        <end position="140"/>
    </location>
</feature>
<feature type="region of interest" description="Disordered" evidence="1">
    <location>
        <begin position="111"/>
        <end position="143"/>
    </location>
</feature>
<keyword evidence="3" id="KW-1185">Reference proteome</keyword>
<gene>
    <name evidence="2" type="ORF">GEV33_004898</name>
</gene>
<reference evidence="2" key="1">
    <citation type="journal article" date="2020" name="J Insects Food Feed">
        <title>The yellow mealworm (Tenebrio molitor) genome: a resource for the emerging insects as food and feed industry.</title>
        <authorList>
            <person name="Eriksson T."/>
            <person name="Andere A."/>
            <person name="Kelstrup H."/>
            <person name="Emery V."/>
            <person name="Picard C."/>
        </authorList>
    </citation>
    <scope>NUCLEOTIDE SEQUENCE</scope>
    <source>
        <strain evidence="2">Stoneville</strain>
        <tissue evidence="2">Whole head</tissue>
    </source>
</reference>
<reference evidence="2" key="2">
    <citation type="submission" date="2021-08" db="EMBL/GenBank/DDBJ databases">
        <authorList>
            <person name="Eriksson T."/>
        </authorList>
    </citation>
    <scope>NUCLEOTIDE SEQUENCE</scope>
    <source>
        <strain evidence="2">Stoneville</strain>
        <tissue evidence="2">Whole head</tissue>
    </source>
</reference>
<organism evidence="2 3">
    <name type="scientific">Tenebrio molitor</name>
    <name type="common">Yellow mealworm beetle</name>
    <dbReference type="NCBI Taxonomy" id="7067"/>
    <lineage>
        <taxon>Eukaryota</taxon>
        <taxon>Metazoa</taxon>
        <taxon>Ecdysozoa</taxon>
        <taxon>Arthropoda</taxon>
        <taxon>Hexapoda</taxon>
        <taxon>Insecta</taxon>
        <taxon>Pterygota</taxon>
        <taxon>Neoptera</taxon>
        <taxon>Endopterygota</taxon>
        <taxon>Coleoptera</taxon>
        <taxon>Polyphaga</taxon>
        <taxon>Cucujiformia</taxon>
        <taxon>Tenebrionidae</taxon>
        <taxon>Tenebrio</taxon>
    </lineage>
</organism>
<protein>
    <submittedName>
        <fullName evidence="2">Uncharacterized protein</fullName>
    </submittedName>
</protein>
<proteinExistence type="predicted"/>
<evidence type="ECO:0000313" key="3">
    <source>
        <dbReference type="Proteomes" id="UP000719412"/>
    </source>
</evidence>
<dbReference type="Proteomes" id="UP000719412">
    <property type="component" value="Unassembled WGS sequence"/>
</dbReference>
<evidence type="ECO:0000256" key="1">
    <source>
        <dbReference type="SAM" id="MobiDB-lite"/>
    </source>
</evidence>
<accession>A0A8J6HQN2</accession>
<evidence type="ECO:0000313" key="2">
    <source>
        <dbReference type="EMBL" id="KAH0817893.1"/>
    </source>
</evidence>
<comment type="caution">
    <text evidence="2">The sequence shown here is derived from an EMBL/GenBank/DDBJ whole genome shotgun (WGS) entry which is preliminary data.</text>
</comment>